<gene>
    <name evidence="1" type="primary">ORF33394</name>
</gene>
<evidence type="ECO:0000313" key="1">
    <source>
        <dbReference type="EMBL" id="CEK58528.1"/>
    </source>
</evidence>
<dbReference type="AlphaFoldDB" id="A0A0B6YQN1"/>
<accession>A0A0B6YQN1</accession>
<sequence length="128" mass="14298">GIGISPSVFHLNLTSVPSSRSLHYVISWHEHAPSTEQYSYNIQDGDQSAMRSVWVEQVIAVAVIDQENIIHVVFQSPRSEAGVSFLNVYLIKQNKEVFAVKQVGFDEINVKFTDVPPGQYKVVVSPQV</sequence>
<dbReference type="EMBL" id="HACG01011663">
    <property type="protein sequence ID" value="CEK58528.1"/>
    <property type="molecule type" value="Transcribed_RNA"/>
</dbReference>
<organism evidence="1">
    <name type="scientific">Arion vulgaris</name>
    <dbReference type="NCBI Taxonomy" id="1028688"/>
    <lineage>
        <taxon>Eukaryota</taxon>
        <taxon>Metazoa</taxon>
        <taxon>Spiralia</taxon>
        <taxon>Lophotrochozoa</taxon>
        <taxon>Mollusca</taxon>
        <taxon>Gastropoda</taxon>
        <taxon>Heterobranchia</taxon>
        <taxon>Euthyneura</taxon>
        <taxon>Panpulmonata</taxon>
        <taxon>Eupulmonata</taxon>
        <taxon>Stylommatophora</taxon>
        <taxon>Helicina</taxon>
        <taxon>Arionoidea</taxon>
        <taxon>Arionidae</taxon>
        <taxon>Arion</taxon>
    </lineage>
</organism>
<feature type="non-terminal residue" evidence="1">
    <location>
        <position position="1"/>
    </location>
</feature>
<feature type="non-terminal residue" evidence="1">
    <location>
        <position position="128"/>
    </location>
</feature>
<proteinExistence type="predicted"/>
<protein>
    <submittedName>
        <fullName evidence="1">Uncharacterized protein</fullName>
    </submittedName>
</protein>
<name>A0A0B6YQN1_9EUPU</name>
<reference evidence="1" key="1">
    <citation type="submission" date="2014-12" db="EMBL/GenBank/DDBJ databases">
        <title>Insight into the proteome of Arion vulgaris.</title>
        <authorList>
            <person name="Aradska J."/>
            <person name="Bulat T."/>
            <person name="Smidak R."/>
            <person name="Sarate P."/>
            <person name="Gangsoo J."/>
            <person name="Sialana F."/>
            <person name="Bilban M."/>
            <person name="Lubec G."/>
        </authorList>
    </citation>
    <scope>NUCLEOTIDE SEQUENCE</scope>
    <source>
        <tissue evidence="1">Skin</tissue>
    </source>
</reference>